<dbReference type="AlphaFoldDB" id="A0A382DSZ8"/>
<dbReference type="InterPro" id="IPR005234">
    <property type="entry name" value="ScpB_csome_segregation"/>
</dbReference>
<keyword evidence="3" id="KW-0159">Chromosome partition</keyword>
<dbReference type="NCBIfam" id="TIGR00281">
    <property type="entry name" value="SMC-Scp complex subunit ScpB"/>
    <property type="match status" value="1"/>
</dbReference>
<dbReference type="PANTHER" id="PTHR34298">
    <property type="entry name" value="SEGREGATION AND CONDENSATION PROTEIN B"/>
    <property type="match status" value="1"/>
</dbReference>
<dbReference type="GO" id="GO:0051301">
    <property type="term" value="P:cell division"/>
    <property type="evidence" value="ECO:0007669"/>
    <property type="project" value="UniProtKB-KW"/>
</dbReference>
<feature type="compositionally biased region" description="Basic and acidic residues" evidence="5">
    <location>
        <begin position="198"/>
        <end position="218"/>
    </location>
</feature>
<keyword evidence="2" id="KW-0132">Cell division</keyword>
<name>A0A382DSZ8_9ZZZZ</name>
<organism evidence="6">
    <name type="scientific">marine metagenome</name>
    <dbReference type="NCBI Taxonomy" id="408172"/>
    <lineage>
        <taxon>unclassified sequences</taxon>
        <taxon>metagenomes</taxon>
        <taxon>ecological metagenomes</taxon>
    </lineage>
</organism>
<evidence type="ECO:0000256" key="4">
    <source>
        <dbReference type="ARBA" id="ARBA00023306"/>
    </source>
</evidence>
<evidence type="ECO:0008006" key="7">
    <source>
        <dbReference type="Google" id="ProtNLM"/>
    </source>
</evidence>
<dbReference type="Gene3D" id="1.10.10.10">
    <property type="entry name" value="Winged helix-like DNA-binding domain superfamily/Winged helix DNA-binding domain"/>
    <property type="match status" value="2"/>
</dbReference>
<feature type="region of interest" description="Disordered" evidence="5">
    <location>
        <begin position="175"/>
        <end position="218"/>
    </location>
</feature>
<evidence type="ECO:0000256" key="3">
    <source>
        <dbReference type="ARBA" id="ARBA00022829"/>
    </source>
</evidence>
<dbReference type="PANTHER" id="PTHR34298:SF2">
    <property type="entry name" value="SEGREGATION AND CONDENSATION PROTEIN B"/>
    <property type="match status" value="1"/>
</dbReference>
<protein>
    <recommendedName>
        <fullName evidence="7">SMC-Scp complex subunit ScpB</fullName>
    </recommendedName>
</protein>
<evidence type="ECO:0000256" key="5">
    <source>
        <dbReference type="SAM" id="MobiDB-lite"/>
    </source>
</evidence>
<evidence type="ECO:0000313" key="6">
    <source>
        <dbReference type="EMBL" id="SVB41626.1"/>
    </source>
</evidence>
<sequence length="218" mass="24246">MVEALLFAATEPLDLTSLTARLPDGLDVPKLLEELQVHYEHRGVNLVQVAGKWALRTAPDLHFLLEEHRQTTRKLSRAALETLAITAYHQPVTRAEIEEVRGVSLSKGTLDLLMELGWVRVRGRRRTLGRPVTYGTTGGFLEHFGFQNIKDLPGLDELKASGLLEGSVRTDLLPLSHKEPEDPLEEGDDGSLTTLVDDNPHNRDKKLENSAEIVDIHG</sequence>
<dbReference type="InterPro" id="IPR036390">
    <property type="entry name" value="WH_DNA-bd_sf"/>
</dbReference>
<dbReference type="EMBL" id="UINC01040985">
    <property type="protein sequence ID" value="SVB41626.1"/>
    <property type="molecule type" value="Genomic_DNA"/>
</dbReference>
<keyword evidence="4" id="KW-0131">Cell cycle</keyword>
<evidence type="ECO:0000256" key="2">
    <source>
        <dbReference type="ARBA" id="ARBA00022618"/>
    </source>
</evidence>
<evidence type="ECO:0000256" key="1">
    <source>
        <dbReference type="ARBA" id="ARBA00022490"/>
    </source>
</evidence>
<accession>A0A382DSZ8</accession>
<gene>
    <name evidence="6" type="ORF">METZ01_LOCUS194480</name>
</gene>
<dbReference type="SUPFAM" id="SSF46785">
    <property type="entry name" value="Winged helix' DNA-binding domain"/>
    <property type="match status" value="2"/>
</dbReference>
<reference evidence="6" key="1">
    <citation type="submission" date="2018-05" db="EMBL/GenBank/DDBJ databases">
        <authorList>
            <person name="Lanie J.A."/>
            <person name="Ng W.-L."/>
            <person name="Kazmierczak K.M."/>
            <person name="Andrzejewski T.M."/>
            <person name="Davidsen T.M."/>
            <person name="Wayne K.J."/>
            <person name="Tettelin H."/>
            <person name="Glass J.I."/>
            <person name="Rusch D."/>
            <person name="Podicherti R."/>
            <person name="Tsui H.-C.T."/>
            <person name="Winkler M.E."/>
        </authorList>
    </citation>
    <scope>NUCLEOTIDE SEQUENCE</scope>
</reference>
<dbReference type="GO" id="GO:0051304">
    <property type="term" value="P:chromosome separation"/>
    <property type="evidence" value="ECO:0007669"/>
    <property type="project" value="InterPro"/>
</dbReference>
<dbReference type="InterPro" id="IPR036388">
    <property type="entry name" value="WH-like_DNA-bd_sf"/>
</dbReference>
<keyword evidence="1" id="KW-0963">Cytoplasm</keyword>
<dbReference type="Pfam" id="PF04079">
    <property type="entry name" value="SMC_ScpB"/>
    <property type="match status" value="1"/>
</dbReference>
<proteinExistence type="predicted"/>